<dbReference type="EMBL" id="PVBS01000001">
    <property type="protein sequence ID" value="PRD56171.1"/>
    <property type="molecule type" value="Genomic_DNA"/>
</dbReference>
<proteinExistence type="predicted"/>
<evidence type="ECO:0000313" key="3">
    <source>
        <dbReference type="EMBL" id="PRD56171.1"/>
    </source>
</evidence>
<name>A0A2S9JSQ3_9SPHI</name>
<keyword evidence="4" id="KW-1185">Reference proteome</keyword>
<protein>
    <recommendedName>
        <fullName evidence="2">DUF4983 domain-containing protein</fullName>
    </recommendedName>
</protein>
<dbReference type="Proteomes" id="UP000238642">
    <property type="component" value="Unassembled WGS sequence"/>
</dbReference>
<dbReference type="GO" id="GO:0004553">
    <property type="term" value="F:hydrolase activity, hydrolyzing O-glycosyl compounds"/>
    <property type="evidence" value="ECO:0007669"/>
    <property type="project" value="UniProtKB-ARBA"/>
</dbReference>
<comment type="caution">
    <text evidence="3">The sequence shown here is derived from an EMBL/GenBank/DDBJ whole genome shotgun (WGS) entry which is preliminary data.</text>
</comment>
<gene>
    <name evidence="3" type="ORF">C5749_02540</name>
</gene>
<dbReference type="InterPro" id="IPR002591">
    <property type="entry name" value="Phosphodiest/P_Trfase"/>
</dbReference>
<dbReference type="AlphaFoldDB" id="A0A2S9JSQ3"/>
<feature type="domain" description="DUF4983" evidence="2">
    <location>
        <begin position="491"/>
        <end position="582"/>
    </location>
</feature>
<dbReference type="InterPro" id="IPR032309">
    <property type="entry name" value="DUF4983"/>
</dbReference>
<dbReference type="Pfam" id="PF16356">
    <property type="entry name" value="DUF4983"/>
    <property type="match status" value="1"/>
</dbReference>
<reference evidence="3 4" key="1">
    <citation type="submission" date="2018-02" db="EMBL/GenBank/DDBJ databases">
        <title>The draft genome of Sphingobacterium gobiense H7.</title>
        <authorList>
            <person name="Li L."/>
            <person name="Liu L."/>
            <person name="Zhang X."/>
            <person name="Wang T."/>
            <person name="Liang L."/>
        </authorList>
    </citation>
    <scope>NUCLEOTIDE SEQUENCE [LARGE SCALE GENOMIC DNA]</scope>
    <source>
        <strain evidence="3 4">ACCC 05757</strain>
    </source>
</reference>
<dbReference type="InterPro" id="IPR013320">
    <property type="entry name" value="ConA-like_dom_sf"/>
</dbReference>
<feature type="chain" id="PRO_5015429598" description="DUF4983 domain-containing protein" evidence="1">
    <location>
        <begin position="25"/>
        <end position="584"/>
    </location>
</feature>
<dbReference type="GO" id="GO:0005975">
    <property type="term" value="P:carbohydrate metabolic process"/>
    <property type="evidence" value="ECO:0007669"/>
    <property type="project" value="UniProtKB-ARBA"/>
</dbReference>
<keyword evidence="1" id="KW-0732">Signal</keyword>
<dbReference type="Pfam" id="PF01663">
    <property type="entry name" value="Phosphodiest"/>
    <property type="match status" value="1"/>
</dbReference>
<accession>A0A2S9JSQ3</accession>
<evidence type="ECO:0000313" key="4">
    <source>
        <dbReference type="Proteomes" id="UP000238642"/>
    </source>
</evidence>
<dbReference type="Gene3D" id="2.60.120.200">
    <property type="match status" value="1"/>
</dbReference>
<evidence type="ECO:0000256" key="1">
    <source>
        <dbReference type="SAM" id="SignalP"/>
    </source>
</evidence>
<feature type="signal peptide" evidence="1">
    <location>
        <begin position="1"/>
        <end position="24"/>
    </location>
</feature>
<sequence>MKRNTQLKNVRLWGLIFLAVGVFSQCNEDFTKVIPKDGEEEEVDVVYGSPKVLLLVVDGARGQSVRDADIPNMNSLLPKSIHTWSSLSEENALSVAVNWTDLITGVNYRKHGVVDNDFSNNKLETYPSIFSRIVNFDESSKIDLISPNQAFLDNYGEHTETSLASQDEDVKNKVIASLGVEDKTMIAAHFEAISKAGLESGFDLSFPAYRQAIETFDEQVGEIVQALEKRENFQQENWLVVITSSQGGTFTIPPDQDDNTVFSNPALNTFTIMYSPVYGSKFIDKPYIGNRMSGEFLRFNEGKYGELQTEDNDLFDLGSSKDFTIELKVKKNRGPNNNWRFNYASLIGKKIAWQGNWGSEGQSGMYGWVIHLADDFWIFNARGDQGTGEVKADQHQRMNDASWNALTIVGLHRDGRRFVRLYTNGVFNREGDITDWGNLDSDARLRIGLVPTSETGSGWRSDVYMADVKFWNIALPEDMVQQYSCEIGVDPNHPYYANVAGYWPMIGGASDGFLMDDGPLGLHLKTGGEDYGTTLLNDYICAPSTEQLGQLVPRTYDVTAQIISWLKIPRQLSWQLDGRVWLDK</sequence>
<dbReference type="RefSeq" id="WP_105722720.1">
    <property type="nucleotide sequence ID" value="NZ_PVBS01000001.1"/>
</dbReference>
<dbReference type="SUPFAM" id="SSF53649">
    <property type="entry name" value="Alkaline phosphatase-like"/>
    <property type="match status" value="1"/>
</dbReference>
<organism evidence="3 4">
    <name type="scientific">Sphingobacterium gobiense</name>
    <dbReference type="NCBI Taxonomy" id="1382456"/>
    <lineage>
        <taxon>Bacteria</taxon>
        <taxon>Pseudomonadati</taxon>
        <taxon>Bacteroidota</taxon>
        <taxon>Sphingobacteriia</taxon>
        <taxon>Sphingobacteriales</taxon>
        <taxon>Sphingobacteriaceae</taxon>
        <taxon>Sphingobacterium</taxon>
    </lineage>
</organism>
<dbReference type="InterPro" id="IPR017850">
    <property type="entry name" value="Alkaline_phosphatase_core_sf"/>
</dbReference>
<evidence type="ECO:0000259" key="2">
    <source>
        <dbReference type="Pfam" id="PF16356"/>
    </source>
</evidence>
<dbReference type="OrthoDB" id="279982at2"/>
<dbReference type="SUPFAM" id="SSF49899">
    <property type="entry name" value="Concanavalin A-like lectins/glucanases"/>
    <property type="match status" value="1"/>
</dbReference>
<dbReference type="Gene3D" id="3.40.720.10">
    <property type="entry name" value="Alkaline Phosphatase, subunit A"/>
    <property type="match status" value="1"/>
</dbReference>